<dbReference type="Pfam" id="PF06722">
    <property type="entry name" value="EryCIII-like_C"/>
    <property type="match status" value="1"/>
</dbReference>
<evidence type="ECO:0000313" key="3">
    <source>
        <dbReference type="EMBL" id="BBY63560.1"/>
    </source>
</evidence>
<feature type="domain" description="Erythromycin biosynthesis protein CIII-like C-terminal" evidence="2">
    <location>
        <begin position="305"/>
        <end position="404"/>
    </location>
</feature>
<evidence type="ECO:0008006" key="5">
    <source>
        <dbReference type="Google" id="ProtNLM"/>
    </source>
</evidence>
<dbReference type="GO" id="GO:0033072">
    <property type="term" value="P:vancomycin biosynthetic process"/>
    <property type="evidence" value="ECO:0007669"/>
    <property type="project" value="UniProtKB-ARBA"/>
</dbReference>
<dbReference type="PANTHER" id="PTHR48050">
    <property type="entry name" value="STEROL 3-BETA-GLUCOSYLTRANSFERASE"/>
    <property type="match status" value="1"/>
</dbReference>
<dbReference type="InterPro" id="IPR004276">
    <property type="entry name" value="GlycoTrans_28_N"/>
</dbReference>
<dbReference type="GO" id="GO:0008194">
    <property type="term" value="F:UDP-glycosyltransferase activity"/>
    <property type="evidence" value="ECO:0007669"/>
    <property type="project" value="InterPro"/>
</dbReference>
<dbReference type="Pfam" id="PF03033">
    <property type="entry name" value="Glyco_transf_28"/>
    <property type="match status" value="1"/>
</dbReference>
<name>A0A7I7T3L7_9MYCO</name>
<dbReference type="AlphaFoldDB" id="A0A7I7T3L7"/>
<dbReference type="InterPro" id="IPR010610">
    <property type="entry name" value="EryCIII-like_C"/>
</dbReference>
<dbReference type="InterPro" id="IPR002213">
    <property type="entry name" value="UDP_glucos_trans"/>
</dbReference>
<protein>
    <recommendedName>
        <fullName evidence="5">Glycosyltransferase</fullName>
    </recommendedName>
</protein>
<dbReference type="FunFam" id="3.40.50.2000:FF:000009">
    <property type="entry name" value="Sterol 3-beta-glucosyltransferase UGT80A2"/>
    <property type="match status" value="1"/>
</dbReference>
<dbReference type="PANTHER" id="PTHR48050:SF13">
    <property type="entry name" value="STEROL 3-BETA-GLUCOSYLTRANSFERASE UGT80A2"/>
    <property type="match status" value="1"/>
</dbReference>
<dbReference type="GO" id="GO:0016758">
    <property type="term" value="F:hexosyltransferase activity"/>
    <property type="evidence" value="ECO:0007669"/>
    <property type="project" value="InterPro"/>
</dbReference>
<dbReference type="InterPro" id="IPR050426">
    <property type="entry name" value="Glycosyltransferase_28"/>
</dbReference>
<dbReference type="KEGG" id="mhev:MHEL_18030"/>
<gene>
    <name evidence="3" type="ORF">MHEL_18030</name>
</gene>
<organism evidence="3 4">
    <name type="scientific">Mycolicibacterium helvum</name>
    <dbReference type="NCBI Taxonomy" id="1534349"/>
    <lineage>
        <taxon>Bacteria</taxon>
        <taxon>Bacillati</taxon>
        <taxon>Actinomycetota</taxon>
        <taxon>Actinomycetes</taxon>
        <taxon>Mycobacteriales</taxon>
        <taxon>Mycobacteriaceae</taxon>
        <taxon>Mycolicibacterium</taxon>
    </lineage>
</organism>
<keyword evidence="4" id="KW-1185">Reference proteome</keyword>
<dbReference type="Gene3D" id="3.40.50.2000">
    <property type="entry name" value="Glycogen Phosphorylase B"/>
    <property type="match status" value="2"/>
</dbReference>
<dbReference type="GO" id="GO:0005975">
    <property type="term" value="P:carbohydrate metabolic process"/>
    <property type="evidence" value="ECO:0007669"/>
    <property type="project" value="InterPro"/>
</dbReference>
<sequence length="486" mass="53657">MRAYARREEETDAMKFAIAVHGTRGDVEPCAAVALELIRRGHDVSMAVPPNLVPFVQACGIAPALPYGVDSQQQLEASIFRKSWGVRNPHREWRELEEYLSQGWAQMSATLVSLARDADLILTGTTYQEVAANVAEHLDTPLAALHYFPFRANSVMFPRVPGWLAHTIWPVAESLYWRLMKRAESAQRHELGLPRTRKRAIRRIVELSAVEIQAYDPLFFDGLAQEWAGRRPLIGSLTLQLDTDGDAQTESWIREGSPPIYFGFGSMPIECPSAAVAMITKVCAELGERALICSGVWDIPDTSTPQVRIVRNVNHAAVFPKCRAVVHHGGAGTTAAGLRAGMPTLILWISAEQPLWAKQVSKLGVGTSERFSVATPESIRTGLQTVLAPRYRWRAAEIAEKMTTPQDSVAAAADLLEAAGRDGRTVAGQSRVARTGRVDPVRRHEHDMYPTALGIGPRDVLADRTHQQVIRFSAVHQGDRRIHVAE</sequence>
<evidence type="ECO:0000259" key="1">
    <source>
        <dbReference type="Pfam" id="PF03033"/>
    </source>
</evidence>
<dbReference type="EMBL" id="AP022596">
    <property type="protein sequence ID" value="BBY63560.1"/>
    <property type="molecule type" value="Genomic_DNA"/>
</dbReference>
<dbReference type="Proteomes" id="UP000467148">
    <property type="component" value="Chromosome"/>
</dbReference>
<reference evidence="3 4" key="1">
    <citation type="journal article" date="2019" name="Emerg. Microbes Infect.">
        <title>Comprehensive subspecies identification of 175 nontuberculous mycobacteria species based on 7547 genomic profiles.</title>
        <authorList>
            <person name="Matsumoto Y."/>
            <person name="Kinjo T."/>
            <person name="Motooka D."/>
            <person name="Nabeya D."/>
            <person name="Jung N."/>
            <person name="Uechi K."/>
            <person name="Horii T."/>
            <person name="Iida T."/>
            <person name="Fujita J."/>
            <person name="Nakamura S."/>
        </authorList>
    </citation>
    <scope>NUCLEOTIDE SEQUENCE [LARGE SCALE GENOMIC DNA]</scope>
    <source>
        <strain evidence="3 4">JCM 30396</strain>
    </source>
</reference>
<evidence type="ECO:0000313" key="4">
    <source>
        <dbReference type="Proteomes" id="UP000467148"/>
    </source>
</evidence>
<accession>A0A7I7T3L7</accession>
<proteinExistence type="predicted"/>
<dbReference type="SUPFAM" id="SSF53756">
    <property type="entry name" value="UDP-Glycosyltransferase/glycogen phosphorylase"/>
    <property type="match status" value="1"/>
</dbReference>
<feature type="domain" description="Glycosyltransferase family 28 N-terminal" evidence="1">
    <location>
        <begin position="16"/>
        <end position="63"/>
    </location>
</feature>
<dbReference type="CDD" id="cd03784">
    <property type="entry name" value="GT1_Gtf-like"/>
    <property type="match status" value="1"/>
</dbReference>
<evidence type="ECO:0000259" key="2">
    <source>
        <dbReference type="Pfam" id="PF06722"/>
    </source>
</evidence>